<dbReference type="PANTHER" id="PTHR38780">
    <property type="entry name" value="PROTEIN TUSC"/>
    <property type="match status" value="1"/>
</dbReference>
<dbReference type="Gene3D" id="3.40.1260.10">
    <property type="entry name" value="DsrEFH-like"/>
    <property type="match status" value="1"/>
</dbReference>
<dbReference type="Pfam" id="PF02635">
    <property type="entry name" value="DsrE"/>
    <property type="match status" value="1"/>
</dbReference>
<comment type="caution">
    <text evidence="2">The sequence shown here is derived from an EMBL/GenBank/DDBJ whole genome shotgun (WGS) entry which is preliminary data.</text>
</comment>
<dbReference type="EMBL" id="SACS01000003">
    <property type="protein sequence ID" value="RVU40817.1"/>
    <property type="molecule type" value="Genomic_DNA"/>
</dbReference>
<accession>A0A437R2B7</accession>
<dbReference type="AlphaFoldDB" id="A0A437R2B7"/>
<gene>
    <name evidence="2" type="ORF">EOE67_04360</name>
</gene>
<protein>
    <submittedName>
        <fullName evidence="2">Sulfurtransferase complex subunit TusC</fullName>
    </submittedName>
</protein>
<evidence type="ECO:0000256" key="1">
    <source>
        <dbReference type="ARBA" id="ARBA00005996"/>
    </source>
</evidence>
<dbReference type="GO" id="GO:0016740">
    <property type="term" value="F:transferase activity"/>
    <property type="evidence" value="ECO:0007669"/>
    <property type="project" value="UniProtKB-KW"/>
</dbReference>
<dbReference type="InterPro" id="IPR027396">
    <property type="entry name" value="DsrEFH-like"/>
</dbReference>
<keyword evidence="2" id="KW-0808">Transferase</keyword>
<dbReference type="OrthoDB" id="9789418at2"/>
<reference evidence="2 3" key="1">
    <citation type="submission" date="2019-01" db="EMBL/GenBank/DDBJ databases">
        <authorList>
            <person name="Chen W.-M."/>
        </authorList>
    </citation>
    <scope>NUCLEOTIDE SEQUENCE [LARGE SCALE GENOMIC DNA]</scope>
    <source>
        <strain evidence="2 3">KYPC3</strain>
    </source>
</reference>
<dbReference type="Proteomes" id="UP000283077">
    <property type="component" value="Unassembled WGS sequence"/>
</dbReference>
<evidence type="ECO:0000313" key="3">
    <source>
        <dbReference type="Proteomes" id="UP000283077"/>
    </source>
</evidence>
<organism evidence="2 3">
    <name type="scientific">Rheinheimera riviphila</name>
    <dbReference type="NCBI Taxonomy" id="1834037"/>
    <lineage>
        <taxon>Bacteria</taxon>
        <taxon>Pseudomonadati</taxon>
        <taxon>Pseudomonadota</taxon>
        <taxon>Gammaproteobacteria</taxon>
        <taxon>Chromatiales</taxon>
        <taxon>Chromatiaceae</taxon>
        <taxon>Rheinheimera</taxon>
    </lineage>
</organism>
<keyword evidence="3" id="KW-1185">Reference proteome</keyword>
<proteinExistence type="inferred from homology"/>
<dbReference type="InterPro" id="IPR017462">
    <property type="entry name" value="Sulphur_relay_TusC/DsrF"/>
</dbReference>
<dbReference type="InterPro" id="IPR003787">
    <property type="entry name" value="Sulphur_relay_DsrE/F-like"/>
</dbReference>
<evidence type="ECO:0000313" key="2">
    <source>
        <dbReference type="EMBL" id="RVU40817.1"/>
    </source>
</evidence>
<dbReference type="RefSeq" id="WP_127697828.1">
    <property type="nucleotide sequence ID" value="NZ_SACS01000003.1"/>
</dbReference>
<name>A0A437R2B7_9GAMM</name>
<dbReference type="PANTHER" id="PTHR38780:SF1">
    <property type="entry name" value="PROTEIN TUSC"/>
    <property type="match status" value="1"/>
</dbReference>
<comment type="similarity">
    <text evidence="1">Belongs to the DsrF/TusC family.</text>
</comment>
<sequence>MKKIAVLLSHSPFDGAISREAHDMIMALAAVEHQVTVIYQEAAVLQLLPVHSAAMLGCKDYTPAQKLFELYEVAAVVASACALQRYQMLPEQCLIAVTAMADPDIQALLAQQQQILRF</sequence>
<dbReference type="SUPFAM" id="SSF75169">
    <property type="entry name" value="DsrEFH-like"/>
    <property type="match status" value="1"/>
</dbReference>